<evidence type="ECO:0000313" key="1">
    <source>
        <dbReference type="EMBL" id="CAE7873640.1"/>
    </source>
</evidence>
<evidence type="ECO:0000313" key="2">
    <source>
        <dbReference type="Proteomes" id="UP000601435"/>
    </source>
</evidence>
<dbReference type="AlphaFoldDB" id="A0A813APF9"/>
<organism evidence="1 2">
    <name type="scientific">Symbiodinium necroappetens</name>
    <dbReference type="NCBI Taxonomy" id="1628268"/>
    <lineage>
        <taxon>Eukaryota</taxon>
        <taxon>Sar</taxon>
        <taxon>Alveolata</taxon>
        <taxon>Dinophyceae</taxon>
        <taxon>Suessiales</taxon>
        <taxon>Symbiodiniaceae</taxon>
        <taxon>Symbiodinium</taxon>
    </lineage>
</organism>
<dbReference type="SUPFAM" id="SSF102588">
    <property type="entry name" value="LmbE-like"/>
    <property type="match status" value="1"/>
</dbReference>
<dbReference type="OrthoDB" id="7663298at2759"/>
<protein>
    <recommendedName>
        <fullName evidence="3">Glucosamine-6-phosphate deaminase</fullName>
    </recommendedName>
</protein>
<dbReference type="Proteomes" id="UP000601435">
    <property type="component" value="Unassembled WGS sequence"/>
</dbReference>
<accession>A0A813APF9</accession>
<reference evidence="1" key="1">
    <citation type="submission" date="2021-02" db="EMBL/GenBank/DDBJ databases">
        <authorList>
            <person name="Dougan E. K."/>
            <person name="Rhodes N."/>
            <person name="Thang M."/>
            <person name="Chan C."/>
        </authorList>
    </citation>
    <scope>NUCLEOTIDE SEQUENCE</scope>
</reference>
<keyword evidence="2" id="KW-1185">Reference proteome</keyword>
<dbReference type="PANTHER" id="PTHR42892:SF1">
    <property type="entry name" value="GLUCOSAMINE-6-PHOSPHATE ISOMERASE"/>
    <property type="match status" value="1"/>
</dbReference>
<dbReference type="Gene3D" id="3.40.50.10320">
    <property type="entry name" value="LmbE-like"/>
    <property type="match status" value="1"/>
</dbReference>
<dbReference type="InterPro" id="IPR024078">
    <property type="entry name" value="LmbE-like_dom_sf"/>
</dbReference>
<comment type="caution">
    <text evidence="1">The sequence shown here is derived from an EMBL/GenBank/DDBJ whole genome shotgun (WGS) entry which is preliminary data.</text>
</comment>
<dbReference type="EMBL" id="CAJNJA010061464">
    <property type="protein sequence ID" value="CAE7873640.1"/>
    <property type="molecule type" value="Genomic_DNA"/>
</dbReference>
<sequence length="225" mass="25922">MKEVQILKGACREFEAECVWGYIGWQLPNISHLRLGFYTADIFAPEPTQQRDVVPVLKLLREVQPDVVSVALDPEASGPDTHYKVLQAVTAALQQYSEETSRQDITVWGYRNVWFRFEPHEVSSIIPVSLQTISTLNHMFLNSFESQRDAEFPAYEIQGPFCAMSQRVQVQQYDMIETCLGYEWFHNHPSPLIRAARGLVFLREMTVQELLAESRALRQQTENLS</sequence>
<evidence type="ECO:0008006" key="3">
    <source>
        <dbReference type="Google" id="ProtNLM"/>
    </source>
</evidence>
<proteinExistence type="predicted"/>
<name>A0A813APF9_9DINO</name>
<gene>
    <name evidence="1" type="ORF">SNEC2469_LOCUS28360</name>
</gene>
<dbReference type="PANTHER" id="PTHR42892">
    <property type="entry name" value="GLUCOSAMINE-6-PHOSPHATE DEAMINASE-LIKE PROTEIN BT_0258-RELATED"/>
    <property type="match status" value="1"/>
</dbReference>
<dbReference type="InterPro" id="IPR052960">
    <property type="entry name" value="GlcN6P_deaminase-like"/>
</dbReference>